<comment type="caution">
    <text evidence="1">The sequence shown here is derived from an EMBL/GenBank/DDBJ whole genome shotgun (WGS) entry which is preliminary data.</text>
</comment>
<reference evidence="1" key="1">
    <citation type="submission" date="2023-04" db="EMBL/GenBank/DDBJ databases">
        <title>Draft Genome sequencing of Naganishia species isolated from polar environments using Oxford Nanopore Technology.</title>
        <authorList>
            <person name="Leo P."/>
            <person name="Venkateswaran K."/>
        </authorList>
    </citation>
    <scope>NUCLEOTIDE SEQUENCE</scope>
    <source>
        <strain evidence="1">DBVPG 5303</strain>
    </source>
</reference>
<sequence>MECSLQGDKAALGRVHNKRSSLLEGIAASRQARSERKRKLKRARSSRRKRTPRVHPSFLAPTLFNIALPRMKPQPLSLSMMINDRIKRRDQRRESQERHKRWAHDMILEEEFYRDLGIRPGPNGDTTEHHPNRKNRSGNRSRSHHRDDMDDLSFADRHFGYANLIGTYFERDAARAATTYTPQMISAVRDARTKREQRRQRLAAERKVRGSGDV</sequence>
<keyword evidence="2" id="KW-1185">Reference proteome</keyword>
<dbReference type="Proteomes" id="UP001234202">
    <property type="component" value="Unassembled WGS sequence"/>
</dbReference>
<dbReference type="EMBL" id="JASBWV010000004">
    <property type="protein sequence ID" value="KAJ9126651.1"/>
    <property type="molecule type" value="Genomic_DNA"/>
</dbReference>
<protein>
    <submittedName>
        <fullName evidence="1">Uncharacterized protein</fullName>
    </submittedName>
</protein>
<gene>
    <name evidence="1" type="ORF">QFC24_001681</name>
</gene>
<accession>A0ACC2XSP6</accession>
<evidence type="ECO:0000313" key="1">
    <source>
        <dbReference type="EMBL" id="KAJ9126651.1"/>
    </source>
</evidence>
<name>A0ACC2XSP6_9TREE</name>
<organism evidence="1 2">
    <name type="scientific">Naganishia onofrii</name>
    <dbReference type="NCBI Taxonomy" id="1851511"/>
    <lineage>
        <taxon>Eukaryota</taxon>
        <taxon>Fungi</taxon>
        <taxon>Dikarya</taxon>
        <taxon>Basidiomycota</taxon>
        <taxon>Agaricomycotina</taxon>
        <taxon>Tremellomycetes</taxon>
        <taxon>Filobasidiales</taxon>
        <taxon>Filobasidiaceae</taxon>
        <taxon>Naganishia</taxon>
    </lineage>
</organism>
<proteinExistence type="predicted"/>
<evidence type="ECO:0000313" key="2">
    <source>
        <dbReference type="Proteomes" id="UP001234202"/>
    </source>
</evidence>